<evidence type="ECO:0000256" key="1">
    <source>
        <dbReference type="SAM" id="Phobius"/>
    </source>
</evidence>
<evidence type="ECO:0000313" key="2">
    <source>
        <dbReference type="EMBL" id="KJZ74455.1"/>
    </source>
</evidence>
<dbReference type="OrthoDB" id="1470350at2759"/>
<sequence>MAFLDVAFLVAARAASVLLPMFILYAGYTLFFHPLHRYPGPFVAKFTDAYGGYFAVRKCLHLTTHQNFQKYGKYLPSP</sequence>
<organism evidence="2 3">
    <name type="scientific">Hirsutella minnesotensis 3608</name>
    <dbReference type="NCBI Taxonomy" id="1043627"/>
    <lineage>
        <taxon>Eukaryota</taxon>
        <taxon>Fungi</taxon>
        <taxon>Dikarya</taxon>
        <taxon>Ascomycota</taxon>
        <taxon>Pezizomycotina</taxon>
        <taxon>Sordariomycetes</taxon>
        <taxon>Hypocreomycetidae</taxon>
        <taxon>Hypocreales</taxon>
        <taxon>Ophiocordycipitaceae</taxon>
        <taxon>Hirsutella</taxon>
    </lineage>
</organism>
<name>A0A0F7ZNW4_9HYPO</name>
<protein>
    <submittedName>
        <fullName evidence="2">Uncharacterized protein</fullName>
    </submittedName>
</protein>
<keyword evidence="3" id="KW-1185">Reference proteome</keyword>
<keyword evidence="1" id="KW-0472">Membrane</keyword>
<evidence type="ECO:0000313" key="3">
    <source>
        <dbReference type="Proteomes" id="UP000054481"/>
    </source>
</evidence>
<dbReference type="Proteomes" id="UP000054481">
    <property type="component" value="Unassembled WGS sequence"/>
</dbReference>
<keyword evidence="1" id="KW-1133">Transmembrane helix</keyword>
<proteinExistence type="predicted"/>
<gene>
    <name evidence="2" type="ORF">HIM_06051</name>
</gene>
<feature type="transmembrane region" description="Helical" evidence="1">
    <location>
        <begin position="6"/>
        <end position="28"/>
    </location>
</feature>
<reference evidence="2 3" key="1">
    <citation type="journal article" date="2014" name="Genome Biol. Evol.">
        <title>Comparative genomics and transcriptomics analyses reveal divergent lifestyle features of nematode endoparasitic fungus Hirsutella minnesotensis.</title>
        <authorList>
            <person name="Lai Y."/>
            <person name="Liu K."/>
            <person name="Zhang X."/>
            <person name="Zhang X."/>
            <person name="Li K."/>
            <person name="Wang N."/>
            <person name="Shu C."/>
            <person name="Wu Y."/>
            <person name="Wang C."/>
            <person name="Bushley K.E."/>
            <person name="Xiang M."/>
            <person name="Liu X."/>
        </authorList>
    </citation>
    <scope>NUCLEOTIDE SEQUENCE [LARGE SCALE GENOMIC DNA]</scope>
    <source>
        <strain evidence="2 3">3608</strain>
    </source>
</reference>
<keyword evidence="1" id="KW-0812">Transmembrane</keyword>
<dbReference type="EMBL" id="KQ030525">
    <property type="protein sequence ID" value="KJZ74455.1"/>
    <property type="molecule type" value="Genomic_DNA"/>
</dbReference>
<accession>A0A0F7ZNW4</accession>
<dbReference type="AlphaFoldDB" id="A0A0F7ZNW4"/>